<protein>
    <recommendedName>
        <fullName evidence="3">Nucleotide-binding universal stress protein, UspA family</fullName>
    </recommendedName>
</protein>
<evidence type="ECO:0008006" key="3">
    <source>
        <dbReference type="Google" id="ProtNLM"/>
    </source>
</evidence>
<organism evidence="1 2">
    <name type="scientific">Chitinophaga filiformis</name>
    <name type="common">Myxococcus filiformis</name>
    <name type="synonym">Flexibacter filiformis</name>
    <dbReference type="NCBI Taxonomy" id="104663"/>
    <lineage>
        <taxon>Bacteria</taxon>
        <taxon>Pseudomonadati</taxon>
        <taxon>Bacteroidota</taxon>
        <taxon>Chitinophagia</taxon>
        <taxon>Chitinophagales</taxon>
        <taxon>Chitinophagaceae</taxon>
        <taxon>Chitinophaga</taxon>
    </lineage>
</organism>
<sequence>MKKILYVTDVVKLDPSSLDFACYLCELSHSKLTGVFLENLVNESRPAKMLKETAIEGGIHVQTENVEELKEQCLADNIQLFKDSCERRGVTGIVHRDRGVPLDDVIIESRYADLVLIDASTSFSATKEGVPTRFVTDVLADAECAVVILPESFEGLNKIVFTYDGRASSVFAIKQFTYLFPELKEHAAVVITIMEEKNKPSPEERYKLKEWLHDHYSDVDFIIMDGNVKTGLLDSLLLHNRDFIVMGAYGRNAFSTLFTPSHAAPILKLAAQPVFIAHQ</sequence>
<gene>
    <name evidence="1" type="ORF">SAMN04488121_102601</name>
</gene>
<dbReference type="OrthoDB" id="662548at2"/>
<dbReference type="AlphaFoldDB" id="A0A1G7N0F4"/>
<dbReference type="Proteomes" id="UP000199045">
    <property type="component" value="Unassembled WGS sequence"/>
</dbReference>
<dbReference type="SUPFAM" id="SSF52402">
    <property type="entry name" value="Adenine nucleotide alpha hydrolases-like"/>
    <property type="match status" value="1"/>
</dbReference>
<reference evidence="1 2" key="1">
    <citation type="submission" date="2016-10" db="EMBL/GenBank/DDBJ databases">
        <authorList>
            <person name="de Groot N.N."/>
        </authorList>
    </citation>
    <scope>NUCLEOTIDE SEQUENCE [LARGE SCALE GENOMIC DNA]</scope>
    <source>
        <strain evidence="1 2">DSM 527</strain>
    </source>
</reference>
<dbReference type="EMBL" id="FNBN01000002">
    <property type="protein sequence ID" value="SDF66800.1"/>
    <property type="molecule type" value="Genomic_DNA"/>
</dbReference>
<dbReference type="STRING" id="104663.SAMN04488121_102601"/>
<dbReference type="Gene3D" id="3.40.50.12370">
    <property type="match status" value="1"/>
</dbReference>
<accession>A0A1G7N0F4</accession>
<evidence type="ECO:0000313" key="2">
    <source>
        <dbReference type="Proteomes" id="UP000199045"/>
    </source>
</evidence>
<proteinExistence type="predicted"/>
<name>A0A1G7N0F4_CHIFI</name>
<dbReference type="RefSeq" id="WP_089831095.1">
    <property type="nucleotide sequence ID" value="NZ_FNBN01000002.1"/>
</dbReference>
<evidence type="ECO:0000313" key="1">
    <source>
        <dbReference type="EMBL" id="SDF66800.1"/>
    </source>
</evidence>